<reference evidence="9 10" key="1">
    <citation type="submission" date="2024-02" db="EMBL/GenBank/DDBJ databases">
        <title>Discinaceae phylogenomics.</title>
        <authorList>
            <person name="Dirks A.C."/>
            <person name="James T.Y."/>
        </authorList>
    </citation>
    <scope>NUCLEOTIDE SEQUENCE [LARGE SCALE GENOMIC DNA]</scope>
    <source>
        <strain evidence="9 10">ACD0624</strain>
    </source>
</reference>
<evidence type="ECO:0000256" key="6">
    <source>
        <dbReference type="SAM" id="MobiDB-lite"/>
    </source>
</evidence>
<dbReference type="Gene3D" id="1.10.510.10">
    <property type="entry name" value="Transferase(Phosphotransferase) domain 1"/>
    <property type="match status" value="1"/>
</dbReference>
<dbReference type="InterPro" id="IPR012572">
    <property type="entry name" value="Mad3/Bub1_II"/>
</dbReference>
<dbReference type="InterPro" id="IPR015661">
    <property type="entry name" value="Bub1/Mad3"/>
</dbReference>
<keyword evidence="4" id="KW-0137">Centromere</keyword>
<dbReference type="Gene3D" id="1.25.40.430">
    <property type="match status" value="1"/>
</dbReference>
<dbReference type="InterPro" id="IPR013212">
    <property type="entry name" value="Mad3/Bub1_I"/>
</dbReference>
<dbReference type="GO" id="GO:0004674">
    <property type="term" value="F:protein serine/threonine kinase activity"/>
    <property type="evidence" value="ECO:0007669"/>
    <property type="project" value="UniProtKB-EC"/>
</dbReference>
<dbReference type="SUPFAM" id="SSF56112">
    <property type="entry name" value="Protein kinase-like (PK-like)"/>
    <property type="match status" value="1"/>
</dbReference>
<dbReference type="InterPro" id="IPR000719">
    <property type="entry name" value="Prot_kinase_dom"/>
</dbReference>
<feature type="compositionally biased region" description="Basic and acidic residues" evidence="6">
    <location>
        <begin position="286"/>
        <end position="298"/>
    </location>
</feature>
<dbReference type="PROSITE" id="PS51489">
    <property type="entry name" value="BUB1_N"/>
    <property type="match status" value="1"/>
</dbReference>
<dbReference type="InterPro" id="IPR008271">
    <property type="entry name" value="Ser/Thr_kinase_AS"/>
</dbReference>
<protein>
    <submittedName>
        <fullName evidence="9">Protein kinase</fullName>
        <ecNumber evidence="9">2.7.11.1</ecNumber>
    </submittedName>
</protein>
<feature type="compositionally biased region" description="Acidic residues" evidence="6">
    <location>
        <begin position="501"/>
        <end position="512"/>
    </location>
</feature>
<feature type="compositionally biased region" description="Acidic residues" evidence="6">
    <location>
        <begin position="471"/>
        <end position="486"/>
    </location>
</feature>
<feature type="region of interest" description="Disordered" evidence="6">
    <location>
        <begin position="421"/>
        <end position="443"/>
    </location>
</feature>
<keyword evidence="5" id="KW-0175">Coiled coil</keyword>
<name>A0ABR3GWB2_9PEZI</name>
<feature type="compositionally biased region" description="Low complexity" evidence="6">
    <location>
        <begin position="239"/>
        <end position="249"/>
    </location>
</feature>
<dbReference type="CDD" id="cd13981">
    <property type="entry name" value="STKc_Bub1_BubR1"/>
    <property type="match status" value="1"/>
</dbReference>
<feature type="domain" description="BUB1 N-terminal" evidence="8">
    <location>
        <begin position="58"/>
        <end position="223"/>
    </location>
</feature>
<evidence type="ECO:0000256" key="4">
    <source>
        <dbReference type="ARBA" id="ARBA00023328"/>
    </source>
</evidence>
<dbReference type="EC" id="2.7.11.1" evidence="9"/>
<proteinExistence type="predicted"/>
<dbReference type="PROSITE" id="PS00108">
    <property type="entry name" value="PROTEIN_KINASE_ST"/>
    <property type="match status" value="1"/>
</dbReference>
<keyword evidence="9" id="KW-0808">Transferase</keyword>
<dbReference type="SMART" id="SM00220">
    <property type="entry name" value="S_TKc"/>
    <property type="match status" value="1"/>
</dbReference>
<evidence type="ECO:0000256" key="5">
    <source>
        <dbReference type="SAM" id="Coils"/>
    </source>
</evidence>
<evidence type="ECO:0000313" key="10">
    <source>
        <dbReference type="Proteomes" id="UP001447188"/>
    </source>
</evidence>
<organism evidence="9 10">
    <name type="scientific">Discina gigas</name>
    <dbReference type="NCBI Taxonomy" id="1032678"/>
    <lineage>
        <taxon>Eukaryota</taxon>
        <taxon>Fungi</taxon>
        <taxon>Dikarya</taxon>
        <taxon>Ascomycota</taxon>
        <taxon>Pezizomycotina</taxon>
        <taxon>Pezizomycetes</taxon>
        <taxon>Pezizales</taxon>
        <taxon>Discinaceae</taxon>
        <taxon>Discina</taxon>
    </lineage>
</organism>
<dbReference type="PANTHER" id="PTHR14030:SF4">
    <property type="entry name" value="BUB1 KINASE, ISOFORM A-RELATED"/>
    <property type="match status" value="1"/>
</dbReference>
<dbReference type="PROSITE" id="PS50011">
    <property type="entry name" value="PROTEIN_KINASE_DOM"/>
    <property type="match status" value="1"/>
</dbReference>
<dbReference type="Proteomes" id="UP001447188">
    <property type="component" value="Unassembled WGS sequence"/>
</dbReference>
<feature type="coiled-coil region" evidence="5">
    <location>
        <begin position="798"/>
        <end position="825"/>
    </location>
</feature>
<gene>
    <name evidence="9" type="primary">BUB1</name>
    <name evidence="9" type="ORF">Q9L58_000804</name>
</gene>
<feature type="compositionally biased region" description="Basic residues" evidence="6">
    <location>
        <begin position="627"/>
        <end position="638"/>
    </location>
</feature>
<evidence type="ECO:0000256" key="1">
    <source>
        <dbReference type="ARBA" id="ARBA00004629"/>
    </source>
</evidence>
<evidence type="ECO:0000259" key="8">
    <source>
        <dbReference type="PROSITE" id="PS51489"/>
    </source>
</evidence>
<dbReference type="Pfam" id="PF08171">
    <property type="entry name" value="Mad3_BUB1_II"/>
    <property type="match status" value="1"/>
</dbReference>
<evidence type="ECO:0000259" key="7">
    <source>
        <dbReference type="PROSITE" id="PS50011"/>
    </source>
</evidence>
<feature type="region of interest" description="Disordered" evidence="6">
    <location>
        <begin position="465"/>
        <end position="515"/>
    </location>
</feature>
<keyword evidence="3" id="KW-0995">Kinetochore</keyword>
<feature type="region of interest" description="Disordered" evidence="6">
    <location>
        <begin position="223"/>
        <end position="317"/>
    </location>
</feature>
<accession>A0ABR3GWB2</accession>
<comment type="subcellular location">
    <subcellularLocation>
        <location evidence="1">Chromosome</location>
        <location evidence="1">Centromere</location>
        <location evidence="1">Kinetochore</location>
    </subcellularLocation>
</comment>
<keyword evidence="2" id="KW-0158">Chromosome</keyword>
<dbReference type="InterPro" id="IPR011009">
    <property type="entry name" value="Kinase-like_dom_sf"/>
</dbReference>
<dbReference type="Gene3D" id="6.10.20.170">
    <property type="match status" value="1"/>
</dbReference>
<keyword evidence="10" id="KW-1185">Reference proteome</keyword>
<keyword evidence="9" id="KW-0418">Kinase</keyword>
<dbReference type="EMBL" id="JBBBZM010000005">
    <property type="protein sequence ID" value="KAL0640243.1"/>
    <property type="molecule type" value="Genomic_DNA"/>
</dbReference>
<dbReference type="PANTHER" id="PTHR14030">
    <property type="entry name" value="MITOTIC CHECKPOINT SERINE/THREONINE-PROTEIN KINASE BUB1"/>
    <property type="match status" value="1"/>
</dbReference>
<evidence type="ECO:0000313" key="9">
    <source>
        <dbReference type="EMBL" id="KAL0640243.1"/>
    </source>
</evidence>
<evidence type="ECO:0000256" key="2">
    <source>
        <dbReference type="ARBA" id="ARBA00022454"/>
    </source>
</evidence>
<dbReference type="Pfam" id="PF08311">
    <property type="entry name" value="Mad3_BUB1_I"/>
    <property type="match status" value="1"/>
</dbReference>
<dbReference type="SMART" id="SM00777">
    <property type="entry name" value="Mad3_BUB1_I"/>
    <property type="match status" value="1"/>
</dbReference>
<feature type="domain" description="Protein kinase" evidence="7">
    <location>
        <begin position="783"/>
        <end position="1136"/>
    </location>
</feature>
<sequence length="1136" mass="127503">MAGDASPPTTSFDDIELHKENIQPLASGRSARALAQVLSARASPVVLRGELAVKQAEFEKELKTASELDDPFEVWVRYVSWTVENFPSGNSHDSGLLNLLERATREFLHEEQYKNDPRYVKLWIQYIQNHSDAPREAFAYLARHNIGQRLALFYEEFAALLESIGRKNQATEIYQMGIENNARPVDRLVRKFDEFKQRLEHNPPAADEPTSPALRVVRPALAAKPLGGGLGGGTSPEDQQPLPQSQSRPQPAPTKKPARQKMAVFSDADAGPSAKATKETTGWEEIGTREHRSKENTMESKPFTGQTLKQEGGKKPSGGKLMVFRDTSLPQHKFIGPITTIPGKRPERVAVNLKLLYPEESNDEELSFEELQAIGRGLYGINWNMRRENEVGEVVEAARRNRIQVKSRVFEEKRAPITVKTVMSPSPNKGKIRRKGHSQNSEPTMTFHTRAATDEIYDIFNQPLQLSTTPGDEESYSEGEEFDGEDYTMTTQVGERSEQSEGADAEEDDDDAGSVKSEWSDFALRQNAPTEGEEGVEGVYEEETTETQEKFEKLAIHKNEKLAVFHDEPEQKPASRLPVHKIKIPSPPENFNPPRLPYNAGQPPNQNRLPYMTPIVEKTESFPPTTARRRAEHAKTPSRSRMPDIIDDGPAIPSPFGEIINNSGKSLISQSDPPLVPKERERKPFGAKPVTAVKPVAKAIEEPVIQDLQCNPMDEALRVQICEKLSPPLKTYEGFHQHAGKFNKAAEIRKYSKAIARKDGEKTGTIVPEPMIDFVTGDGGSSYTIKREIGKGAFAPVYLAENNTIADAEEEMDDLDEDDTEGRAELVKKLTGRKRFEAIKMEHPPSPWEFYIMRQSIRRLGVSRASESVLPVHEMHLFADEGYLILSYRDQGTILDLINIAKVDKAPPGGTGVMDEVLVMFLSVELLRTIEALHARGILHGDLKADNCLIRFENLPDTTWSARYRRDGSNGWDKKGISLIDFGRGIDMRLFHPNVQFIADWKTDTQDCAEMREMRPWTYQIDYHGLAAIIHTMLFGKYIDTTAEQGGLGGGAGARKYRITSTFKRYWQTDIWNELFDVLLNPGVYTADEVGGMMPVGKAMRKVREGMEQWLEGNCEKGVGLKGVVRRMEGMLAKRK</sequence>
<comment type="caution">
    <text evidence="9">The sequence shown here is derived from an EMBL/GenBank/DDBJ whole genome shotgun (WGS) entry which is preliminary data.</text>
</comment>
<feature type="region of interest" description="Disordered" evidence="6">
    <location>
        <begin position="623"/>
        <end position="646"/>
    </location>
</feature>
<evidence type="ECO:0000256" key="3">
    <source>
        <dbReference type="ARBA" id="ARBA00022838"/>
    </source>
</evidence>